<dbReference type="Proteomes" id="UP000324194">
    <property type="component" value="Chromosome 1"/>
</dbReference>
<sequence length="65" mass="7228">METDRGDACCSDIVNNVITRLQHENALAYAVLNHDLTICALQTYIGILVKAGVIWFPISFDCPFN</sequence>
<dbReference type="EMBL" id="LR699119">
    <property type="protein sequence ID" value="VVC75466.1"/>
    <property type="molecule type" value="Genomic_DNA"/>
</dbReference>
<name>A0A5E4PGH7_9COXI</name>
<evidence type="ECO:0000313" key="2">
    <source>
        <dbReference type="Proteomes" id="UP000324194"/>
    </source>
</evidence>
<dbReference type="AlphaFoldDB" id="A0A5E4PGH7"/>
<evidence type="ECO:0000313" key="1">
    <source>
        <dbReference type="EMBL" id="VVC75466.1"/>
    </source>
</evidence>
<keyword evidence="2" id="KW-1185">Reference proteome</keyword>
<protein>
    <submittedName>
        <fullName evidence="1">Uncharacterized protein</fullName>
    </submittedName>
</protein>
<gene>
    <name evidence="1" type="ORF">AQUSIP_07560</name>
</gene>
<accession>A0A5E4PGH7</accession>
<organism evidence="1 2">
    <name type="scientific">Aquicella siphonis</name>
    <dbReference type="NCBI Taxonomy" id="254247"/>
    <lineage>
        <taxon>Bacteria</taxon>
        <taxon>Pseudomonadati</taxon>
        <taxon>Pseudomonadota</taxon>
        <taxon>Gammaproteobacteria</taxon>
        <taxon>Legionellales</taxon>
        <taxon>Coxiellaceae</taxon>
        <taxon>Aquicella</taxon>
    </lineage>
</organism>
<dbReference type="KEGG" id="asip:AQUSIP_07560"/>
<proteinExistence type="predicted"/>
<reference evidence="1 2" key="1">
    <citation type="submission" date="2019-08" db="EMBL/GenBank/DDBJ databases">
        <authorList>
            <person name="Guy L."/>
        </authorList>
    </citation>
    <scope>NUCLEOTIDE SEQUENCE [LARGE SCALE GENOMIC DNA]</scope>
    <source>
        <strain evidence="1 2">SGT-108</strain>
    </source>
</reference>